<evidence type="ECO:0000259" key="6">
    <source>
        <dbReference type="Pfam" id="PF02931"/>
    </source>
</evidence>
<dbReference type="InterPro" id="IPR036734">
    <property type="entry name" value="Neur_chan_lig-bd_sf"/>
</dbReference>
<reference evidence="8 9" key="1">
    <citation type="submission" date="2020-06" db="EMBL/GenBank/DDBJ databases">
        <authorList>
            <person name="Li R."/>
            <person name="Bekaert M."/>
        </authorList>
    </citation>
    <scope>NUCLEOTIDE SEQUENCE [LARGE SCALE GENOMIC DNA]</scope>
    <source>
        <strain evidence="9">wild</strain>
    </source>
</reference>
<accession>A0A6J8C4Z0</accession>
<name>A0A6J8C4Z0_MYTCO</name>
<dbReference type="Pfam" id="PF02932">
    <property type="entry name" value="Neur_chan_memb"/>
    <property type="match status" value="1"/>
</dbReference>
<sequence length="436" mass="49978">MLRNVLFNESRYSSQVIPRRNVTENVEIVMKWNFIRLEGLFEKEARLSQTVGIDLKWKDDYLVWDPSLYGGKSYLTATGNEVWTPDFIIFNRFDNFFYHLHVFISLLTVGSSISISTGNEVWTPDFIIFNRLESSFLSDGLQAEKVLVKYDGTINAQPYGELSTICNADTESFPADCTKCTIIVGASGVSQQHTFVWDKNGSVLGFEDNKDSHAFWKIWRLEKIPIFSYFAQINIYLQRLPAHYIYNIVFPASALSILAVLAFFIPLEEGERLSFGMTIFLSFMVLMLQVSSILPENSKSVSAVGKYFLQLMCSSFVAVFNSVVLSYFGSRSEIAKCTCPLNSIHPTSDDSFYKRDQVIAFNDKQIDTDDTKHETLVQHDNTTNHWVIIGYKRLRNYFRPLQIFNLITLLSCLITTIYAHIELFFVMNYNTCSNVA</sequence>
<feature type="domain" description="Neurotransmitter-gated ion-channel transmembrane" evidence="7">
    <location>
        <begin position="248"/>
        <end position="333"/>
    </location>
</feature>
<feature type="transmembrane region" description="Helical" evidence="5">
    <location>
        <begin position="244"/>
        <end position="265"/>
    </location>
</feature>
<evidence type="ECO:0000256" key="3">
    <source>
        <dbReference type="ARBA" id="ARBA00022989"/>
    </source>
</evidence>
<protein>
    <submittedName>
        <fullName evidence="8">CHRNA7</fullName>
    </submittedName>
</protein>
<keyword evidence="3 5" id="KW-1133">Transmembrane helix</keyword>
<evidence type="ECO:0000256" key="4">
    <source>
        <dbReference type="ARBA" id="ARBA00023136"/>
    </source>
</evidence>
<dbReference type="SUPFAM" id="SSF63712">
    <property type="entry name" value="Nicotinic receptor ligand binding domain-like"/>
    <property type="match status" value="2"/>
</dbReference>
<dbReference type="AlphaFoldDB" id="A0A6J8C4Z0"/>
<dbReference type="InterPro" id="IPR038050">
    <property type="entry name" value="Neuro_actylchol_rec"/>
</dbReference>
<dbReference type="CDD" id="cd19051">
    <property type="entry name" value="LGIC_TM_cation"/>
    <property type="match status" value="1"/>
</dbReference>
<feature type="domain" description="Neurotransmitter-gated ion-channel ligand-binding" evidence="6">
    <location>
        <begin position="119"/>
        <end position="200"/>
    </location>
</feature>
<feature type="transmembrane region" description="Helical" evidence="5">
    <location>
        <begin position="307"/>
        <end position="328"/>
    </location>
</feature>
<dbReference type="InterPro" id="IPR006201">
    <property type="entry name" value="Neur_channel"/>
</dbReference>
<dbReference type="EMBL" id="CACVKT020004774">
    <property type="protein sequence ID" value="CAC5391485.1"/>
    <property type="molecule type" value="Genomic_DNA"/>
</dbReference>
<gene>
    <name evidence="8" type="ORF">MCOR_26494</name>
</gene>
<evidence type="ECO:0000256" key="5">
    <source>
        <dbReference type="SAM" id="Phobius"/>
    </source>
</evidence>
<evidence type="ECO:0000313" key="9">
    <source>
        <dbReference type="Proteomes" id="UP000507470"/>
    </source>
</evidence>
<evidence type="ECO:0000313" key="8">
    <source>
        <dbReference type="EMBL" id="CAC5391485.1"/>
    </source>
</evidence>
<comment type="subcellular location">
    <subcellularLocation>
        <location evidence="1">Membrane</location>
        <topology evidence="1">Multi-pass membrane protein</topology>
    </subcellularLocation>
</comment>
<evidence type="ECO:0000259" key="7">
    <source>
        <dbReference type="Pfam" id="PF02932"/>
    </source>
</evidence>
<organism evidence="8 9">
    <name type="scientific">Mytilus coruscus</name>
    <name type="common">Sea mussel</name>
    <dbReference type="NCBI Taxonomy" id="42192"/>
    <lineage>
        <taxon>Eukaryota</taxon>
        <taxon>Metazoa</taxon>
        <taxon>Spiralia</taxon>
        <taxon>Lophotrochozoa</taxon>
        <taxon>Mollusca</taxon>
        <taxon>Bivalvia</taxon>
        <taxon>Autobranchia</taxon>
        <taxon>Pteriomorphia</taxon>
        <taxon>Mytilida</taxon>
        <taxon>Mytiloidea</taxon>
        <taxon>Mytilidae</taxon>
        <taxon>Mytilinae</taxon>
        <taxon>Mytilus</taxon>
    </lineage>
</organism>
<dbReference type="Pfam" id="PF02931">
    <property type="entry name" value="Neur_chan_LBD"/>
    <property type="match status" value="2"/>
</dbReference>
<dbReference type="InterPro" id="IPR006202">
    <property type="entry name" value="Neur_chan_lig-bd"/>
</dbReference>
<dbReference type="Gene3D" id="2.70.170.10">
    <property type="entry name" value="Neurotransmitter-gated ion-channel ligand-binding domain"/>
    <property type="match status" value="2"/>
</dbReference>
<keyword evidence="4 5" id="KW-0472">Membrane</keyword>
<dbReference type="InterPro" id="IPR036719">
    <property type="entry name" value="Neuro-gated_channel_TM_sf"/>
</dbReference>
<keyword evidence="9" id="KW-1185">Reference proteome</keyword>
<dbReference type="GO" id="GO:0004888">
    <property type="term" value="F:transmembrane signaling receptor activity"/>
    <property type="evidence" value="ECO:0007669"/>
    <property type="project" value="InterPro"/>
</dbReference>
<evidence type="ECO:0000256" key="1">
    <source>
        <dbReference type="ARBA" id="ARBA00004141"/>
    </source>
</evidence>
<dbReference type="SUPFAM" id="SSF90112">
    <property type="entry name" value="Neurotransmitter-gated ion-channel transmembrane pore"/>
    <property type="match status" value="1"/>
</dbReference>
<dbReference type="Gene3D" id="1.20.58.390">
    <property type="entry name" value="Neurotransmitter-gated ion-channel transmembrane domain"/>
    <property type="match status" value="1"/>
</dbReference>
<evidence type="ECO:0000256" key="2">
    <source>
        <dbReference type="ARBA" id="ARBA00022692"/>
    </source>
</evidence>
<feature type="transmembrane region" description="Helical" evidence="5">
    <location>
        <begin position="277"/>
        <end position="295"/>
    </location>
</feature>
<dbReference type="GO" id="GO:0016020">
    <property type="term" value="C:membrane"/>
    <property type="evidence" value="ECO:0007669"/>
    <property type="project" value="UniProtKB-SubCell"/>
</dbReference>
<dbReference type="OrthoDB" id="6160691at2759"/>
<dbReference type="InterPro" id="IPR006029">
    <property type="entry name" value="Neurotrans-gated_channel_TM"/>
</dbReference>
<feature type="transmembrane region" description="Helical" evidence="5">
    <location>
        <begin position="403"/>
        <end position="421"/>
    </location>
</feature>
<proteinExistence type="predicted"/>
<dbReference type="PANTHER" id="PTHR18945">
    <property type="entry name" value="NEUROTRANSMITTER GATED ION CHANNEL"/>
    <property type="match status" value="1"/>
</dbReference>
<dbReference type="Proteomes" id="UP000507470">
    <property type="component" value="Unassembled WGS sequence"/>
</dbReference>
<feature type="domain" description="Neurotransmitter-gated ion-channel ligand-binding" evidence="6">
    <location>
        <begin position="6"/>
        <end position="97"/>
    </location>
</feature>
<keyword evidence="2 5" id="KW-0812">Transmembrane</keyword>
<dbReference type="GO" id="GO:0005230">
    <property type="term" value="F:extracellular ligand-gated monoatomic ion channel activity"/>
    <property type="evidence" value="ECO:0007669"/>
    <property type="project" value="InterPro"/>
</dbReference>